<dbReference type="EMBL" id="FWXR01000006">
    <property type="protein sequence ID" value="SMC69999.1"/>
    <property type="molecule type" value="Genomic_DNA"/>
</dbReference>
<evidence type="ECO:0000313" key="3">
    <source>
        <dbReference type="EMBL" id="SMC69999.1"/>
    </source>
</evidence>
<accession>A0A1W2BAQ9</accession>
<evidence type="ECO:0000256" key="2">
    <source>
        <dbReference type="SAM" id="SignalP"/>
    </source>
</evidence>
<evidence type="ECO:0000256" key="1">
    <source>
        <dbReference type="SAM" id="MobiDB-lite"/>
    </source>
</evidence>
<feature type="chain" id="PRO_5013366094" evidence="2">
    <location>
        <begin position="28"/>
        <end position="127"/>
    </location>
</feature>
<evidence type="ECO:0000313" key="4">
    <source>
        <dbReference type="Proteomes" id="UP000192656"/>
    </source>
</evidence>
<sequence length="127" mass="13644">MQRHPLRLVLAVATLVGGFASVGPASATGEDYAPNSSHDPRIVLFALTFEPAGPNRGKVVVSVQNKWDQPLDVTFDCSVFGNGTQPRTVFGIARSIAPHRHRLESSTPFPAGPNDAACRVRKVESPR</sequence>
<dbReference type="AlphaFoldDB" id="A0A1W2BAQ9"/>
<proteinExistence type="predicted"/>
<reference evidence="3 4" key="1">
    <citation type="submission" date="2017-04" db="EMBL/GenBank/DDBJ databases">
        <authorList>
            <person name="Afonso C.L."/>
            <person name="Miller P.J."/>
            <person name="Scott M.A."/>
            <person name="Spackman E."/>
            <person name="Goraichik I."/>
            <person name="Dimitrov K.M."/>
            <person name="Suarez D.L."/>
            <person name="Swayne D.E."/>
        </authorList>
    </citation>
    <scope>NUCLEOTIDE SEQUENCE [LARGE SCALE GENOMIC DNA]</scope>
    <source>
        <strain evidence="3 4">CGMCC 1.10972</strain>
    </source>
</reference>
<protein>
    <submittedName>
        <fullName evidence="3">Uncharacterized protein</fullName>
    </submittedName>
</protein>
<keyword evidence="2" id="KW-0732">Signal</keyword>
<name>A0A1W2BAQ9_9HYPH</name>
<keyword evidence="4" id="KW-1185">Reference proteome</keyword>
<dbReference type="RefSeq" id="WP_084409670.1">
    <property type="nucleotide sequence ID" value="NZ_FWXR01000006.1"/>
</dbReference>
<organism evidence="3 4">
    <name type="scientific">Fulvimarina manganoxydans</name>
    <dbReference type="NCBI Taxonomy" id="937218"/>
    <lineage>
        <taxon>Bacteria</taxon>
        <taxon>Pseudomonadati</taxon>
        <taxon>Pseudomonadota</taxon>
        <taxon>Alphaproteobacteria</taxon>
        <taxon>Hyphomicrobiales</taxon>
        <taxon>Aurantimonadaceae</taxon>
        <taxon>Fulvimarina</taxon>
    </lineage>
</organism>
<dbReference type="Proteomes" id="UP000192656">
    <property type="component" value="Unassembled WGS sequence"/>
</dbReference>
<feature type="signal peptide" evidence="2">
    <location>
        <begin position="1"/>
        <end position="27"/>
    </location>
</feature>
<gene>
    <name evidence="3" type="ORF">SAMN06297251_1061</name>
</gene>
<feature type="region of interest" description="Disordered" evidence="1">
    <location>
        <begin position="103"/>
        <end position="127"/>
    </location>
</feature>